<evidence type="ECO:0000313" key="1">
    <source>
        <dbReference type="EMBL" id="TNN87074.1"/>
    </source>
</evidence>
<reference evidence="1 2" key="1">
    <citation type="submission" date="2019-03" db="EMBL/GenBank/DDBJ databases">
        <title>First draft genome of Liparis tanakae, snailfish: a comprehensive survey of snailfish specific genes.</title>
        <authorList>
            <person name="Kim W."/>
            <person name="Song I."/>
            <person name="Jeong J.-H."/>
            <person name="Kim D."/>
            <person name="Kim S."/>
            <person name="Ryu S."/>
            <person name="Song J.Y."/>
            <person name="Lee S.K."/>
        </authorList>
    </citation>
    <scope>NUCLEOTIDE SEQUENCE [LARGE SCALE GENOMIC DNA]</scope>
    <source>
        <tissue evidence="1">Muscle</tissue>
    </source>
</reference>
<organism evidence="1 2">
    <name type="scientific">Liparis tanakae</name>
    <name type="common">Tanaka's snailfish</name>
    <dbReference type="NCBI Taxonomy" id="230148"/>
    <lineage>
        <taxon>Eukaryota</taxon>
        <taxon>Metazoa</taxon>
        <taxon>Chordata</taxon>
        <taxon>Craniata</taxon>
        <taxon>Vertebrata</taxon>
        <taxon>Euteleostomi</taxon>
        <taxon>Actinopterygii</taxon>
        <taxon>Neopterygii</taxon>
        <taxon>Teleostei</taxon>
        <taxon>Neoteleostei</taxon>
        <taxon>Acanthomorphata</taxon>
        <taxon>Eupercaria</taxon>
        <taxon>Perciformes</taxon>
        <taxon>Cottioidei</taxon>
        <taxon>Cottales</taxon>
        <taxon>Liparidae</taxon>
        <taxon>Liparis</taxon>
    </lineage>
</organism>
<gene>
    <name evidence="1" type="ORF">EYF80_002829</name>
</gene>
<protein>
    <submittedName>
        <fullName evidence="1">Uncharacterized protein</fullName>
    </submittedName>
</protein>
<dbReference type="Proteomes" id="UP000314294">
    <property type="component" value="Unassembled WGS sequence"/>
</dbReference>
<sequence length="293" mass="32203">MKVFDTRSSNSITGVYKVNTLTICKEKHTGIKAPSAPSVSADEEEGRTFTGTCAVVRAEHMVQITCASSSVFFLICRSRAACTRGSRVSLAPQSDISLSVSHSSRCHTLYLKPEAPDKPFRPNRCSIEQLAVRFMANKKIPLLFNEVQVHPVLTHGAEEAAKTLQQDFHCNSLIGETGAPLPQASRFGPQNTLDGLVLQHAGHCTKMRVSSPSLYSSMPRYSFSLRSLLADHVGPEEQHFLFSHLQFIVGRTEVFQQDVVGCSQSDCLSCSSSFTRLCSFRRIGRSTVAWVSS</sequence>
<accession>A0A4Z2JB63</accession>
<dbReference type="EMBL" id="SRLO01000012">
    <property type="protein sequence ID" value="TNN87074.1"/>
    <property type="molecule type" value="Genomic_DNA"/>
</dbReference>
<comment type="caution">
    <text evidence="1">The sequence shown here is derived from an EMBL/GenBank/DDBJ whole genome shotgun (WGS) entry which is preliminary data.</text>
</comment>
<keyword evidence="2" id="KW-1185">Reference proteome</keyword>
<proteinExistence type="predicted"/>
<evidence type="ECO:0000313" key="2">
    <source>
        <dbReference type="Proteomes" id="UP000314294"/>
    </source>
</evidence>
<dbReference type="AlphaFoldDB" id="A0A4Z2JB63"/>
<name>A0A4Z2JB63_9TELE</name>